<dbReference type="Pfam" id="PF00903">
    <property type="entry name" value="Glyoxalase"/>
    <property type="match status" value="1"/>
</dbReference>
<evidence type="ECO:0000313" key="2">
    <source>
        <dbReference type="EMBL" id="PVG81418.1"/>
    </source>
</evidence>
<protein>
    <submittedName>
        <fullName evidence="2">Glyoxalase</fullName>
    </submittedName>
</protein>
<reference evidence="2 3" key="1">
    <citation type="submission" date="2018-04" db="EMBL/GenBank/DDBJ databases">
        <title>Genome of Nocardioides gansuensis WSJ-1.</title>
        <authorList>
            <person name="Wu S."/>
            <person name="Wang G."/>
        </authorList>
    </citation>
    <scope>NUCLEOTIDE SEQUENCE [LARGE SCALE GENOMIC DNA]</scope>
    <source>
        <strain evidence="2 3">WSJ-1</strain>
    </source>
</reference>
<name>A0A2T8F6S5_9ACTN</name>
<dbReference type="PANTHER" id="PTHR36503">
    <property type="entry name" value="BLR2520 PROTEIN"/>
    <property type="match status" value="1"/>
</dbReference>
<proteinExistence type="predicted"/>
<dbReference type="AlphaFoldDB" id="A0A2T8F6S5"/>
<evidence type="ECO:0000259" key="1">
    <source>
        <dbReference type="PROSITE" id="PS51819"/>
    </source>
</evidence>
<organism evidence="2 3">
    <name type="scientific">Nocardioides gansuensis</name>
    <dbReference type="NCBI Taxonomy" id="2138300"/>
    <lineage>
        <taxon>Bacteria</taxon>
        <taxon>Bacillati</taxon>
        <taxon>Actinomycetota</taxon>
        <taxon>Actinomycetes</taxon>
        <taxon>Propionibacteriales</taxon>
        <taxon>Nocardioidaceae</taxon>
        <taxon>Nocardioides</taxon>
    </lineage>
</organism>
<dbReference type="InterPro" id="IPR037523">
    <property type="entry name" value="VOC_core"/>
</dbReference>
<gene>
    <name evidence="2" type="ORF">DDE18_18190</name>
</gene>
<dbReference type="OrthoDB" id="9798430at2"/>
<feature type="domain" description="VOC" evidence="1">
    <location>
        <begin position="4"/>
        <end position="128"/>
    </location>
</feature>
<dbReference type="SUPFAM" id="SSF54593">
    <property type="entry name" value="Glyoxalase/Bleomycin resistance protein/Dihydroxybiphenyl dioxygenase"/>
    <property type="match status" value="1"/>
</dbReference>
<sequence>MDQRVSFVTLAVRDLAASRAFYLDGLGWQPELDVPGEVLMFRVAEKVVLSLWDERAFQAEVGAPPARGGVPPVTLAHNLATKDGVDRVLEQARVAGAADVGRAQERDWGGYTGYFSDPDGFRWEIAFNPGEIGQSVLP</sequence>
<dbReference type="PROSITE" id="PS51819">
    <property type="entry name" value="VOC"/>
    <property type="match status" value="1"/>
</dbReference>
<dbReference type="Gene3D" id="3.10.180.10">
    <property type="entry name" value="2,3-Dihydroxybiphenyl 1,2-Dioxygenase, domain 1"/>
    <property type="match status" value="1"/>
</dbReference>
<dbReference type="Proteomes" id="UP000246018">
    <property type="component" value="Unassembled WGS sequence"/>
</dbReference>
<accession>A0A2T8F6S5</accession>
<keyword evidence="3" id="KW-1185">Reference proteome</keyword>
<dbReference type="InterPro" id="IPR004360">
    <property type="entry name" value="Glyas_Fos-R_dOase_dom"/>
</dbReference>
<dbReference type="EMBL" id="QDGZ01000008">
    <property type="protein sequence ID" value="PVG81418.1"/>
    <property type="molecule type" value="Genomic_DNA"/>
</dbReference>
<comment type="caution">
    <text evidence="2">The sequence shown here is derived from an EMBL/GenBank/DDBJ whole genome shotgun (WGS) entry which is preliminary data.</text>
</comment>
<dbReference type="InterPro" id="IPR029068">
    <property type="entry name" value="Glyas_Bleomycin-R_OHBP_Dase"/>
</dbReference>
<evidence type="ECO:0000313" key="3">
    <source>
        <dbReference type="Proteomes" id="UP000246018"/>
    </source>
</evidence>
<dbReference type="PANTHER" id="PTHR36503:SF1">
    <property type="entry name" value="BLR2520 PROTEIN"/>
    <property type="match status" value="1"/>
</dbReference>
<dbReference type="RefSeq" id="WP_116573700.1">
    <property type="nucleotide sequence ID" value="NZ_QDGZ01000008.1"/>
</dbReference>